<keyword evidence="4" id="KW-1185">Reference proteome</keyword>
<evidence type="ECO:0000256" key="1">
    <source>
        <dbReference type="SAM" id="MobiDB-lite"/>
    </source>
</evidence>
<evidence type="ECO:0000256" key="2">
    <source>
        <dbReference type="SAM" id="Phobius"/>
    </source>
</evidence>
<protein>
    <submittedName>
        <fullName evidence="3">Uncharacterized protein</fullName>
    </submittedName>
</protein>
<accession>A0A6I2L224</accession>
<evidence type="ECO:0000313" key="4">
    <source>
        <dbReference type="Proteomes" id="UP000433309"/>
    </source>
</evidence>
<dbReference type="AlphaFoldDB" id="A0A6I2L224"/>
<evidence type="ECO:0000313" key="3">
    <source>
        <dbReference type="EMBL" id="MRW91307.1"/>
    </source>
</evidence>
<dbReference type="EMBL" id="WKJK01000007">
    <property type="protein sequence ID" value="MRW91307.1"/>
    <property type="molecule type" value="Genomic_DNA"/>
</dbReference>
<feature type="compositionally biased region" description="Polar residues" evidence="1">
    <location>
        <begin position="154"/>
        <end position="163"/>
    </location>
</feature>
<feature type="transmembrane region" description="Helical" evidence="2">
    <location>
        <begin position="68"/>
        <end position="88"/>
    </location>
</feature>
<dbReference type="Proteomes" id="UP000433309">
    <property type="component" value="Unassembled WGS sequence"/>
</dbReference>
<dbReference type="RefSeq" id="WP_154377565.1">
    <property type="nucleotide sequence ID" value="NZ_WKJK01000007.1"/>
</dbReference>
<gene>
    <name evidence="3" type="ORF">GJ699_15040</name>
</gene>
<comment type="caution">
    <text evidence="3">The sequence shown here is derived from an EMBL/GenBank/DDBJ whole genome shotgun (WGS) entry which is preliminary data.</text>
</comment>
<organism evidence="3 4">
    <name type="scientific">Duganella guangzhouensis</name>
    <dbReference type="NCBI Taxonomy" id="2666084"/>
    <lineage>
        <taxon>Bacteria</taxon>
        <taxon>Pseudomonadati</taxon>
        <taxon>Pseudomonadota</taxon>
        <taxon>Betaproteobacteria</taxon>
        <taxon>Burkholderiales</taxon>
        <taxon>Oxalobacteraceae</taxon>
        <taxon>Telluria group</taxon>
        <taxon>Duganella</taxon>
    </lineage>
</organism>
<reference evidence="3 4" key="1">
    <citation type="submission" date="2019-11" db="EMBL/GenBank/DDBJ databases">
        <title>Novel species isolated from a subtropical stream in China.</title>
        <authorList>
            <person name="Lu H."/>
        </authorList>
    </citation>
    <scope>NUCLEOTIDE SEQUENCE [LARGE SCALE GENOMIC DNA]</scope>
    <source>
        <strain evidence="3 4">FT80W</strain>
    </source>
</reference>
<keyword evidence="2" id="KW-0812">Transmembrane</keyword>
<feature type="region of interest" description="Disordered" evidence="1">
    <location>
        <begin position="153"/>
        <end position="175"/>
    </location>
</feature>
<sequence length="175" mass="18911">MTPPSNNAAAPHIETVEARLDGRISSMEATFAAFVQLMDERHRASEARMDRMEAMIAEIRASVASLRVTIVITGISSVLAATFGIAALNANMQSNMLAALTGGKEMQALYMEVKQQTDENRRLVGEARQQAEATAELAKEIRRQADATNALILQAQSKRTTPANADRGSKPARGK</sequence>
<keyword evidence="2" id="KW-1133">Transmembrane helix</keyword>
<proteinExistence type="predicted"/>
<keyword evidence="2" id="KW-0472">Membrane</keyword>
<name>A0A6I2L224_9BURK</name>